<dbReference type="Proteomes" id="UP000032671">
    <property type="component" value="Unassembled WGS sequence"/>
</dbReference>
<dbReference type="RefSeq" id="WP_158319792.1">
    <property type="nucleotide sequence ID" value="NZ_BAMV01000018.1"/>
</dbReference>
<accession>A0A6N3SMY1</accession>
<sequence>MIIPSPLLPFKGANFYSLPEVSTFKDAIYECGLGHFDGLSGLFTKEGYLINQAAFFHHHPSETKGQPSWINPQSAKTYPVIETAIFAGHLHEQYGHYITEFLSRIWFLKKLNIKAPILVRSFKDLNEIFSYQWARDLFSLLGLEKKDFLCPDSPLRIKELLVPDALFAEQGYCYQHMAEFCHELGDMALSHLSEETITKNKNIYLSRSDLICGTIKIDNEKEFENELSKLGFLILHPEKLSIYEQISLFRNNNIVVGVLGSAFHTSIFTPAPEGVAINMKDFPDINYLAMDGINSSRIDYVVYDGLAPSTAPDYNFYATKTIRKPHQAASDIYEFVSKKREKFFIPNMGKRSTGYEVNSRFYKIKTRENYYVKIDSRTGNVCVDENKFTHDAVLFELDKKYNFLLSNHENITNVSLMGVAHSGPALSLTVFHNTDGKISLYDPNLDKYVCSLPRDQGGHLKCDAKKILPWEIYSLEKIEKKEISNSVDIICSIIALVFSNESWGNADYYINKYRDIFCYVYYLKNNNINENMLNYSSKINGYLAISSRNNTILQGKIITHRGAIGDVKTNDLIDTGQTFQSSIEGINITTFDTNYTLKYTVFVKDESWSEWTSEGEFAGTTGAGKTLSGYSAKLFDKNGQEISIVCHAKFMNDDKIYSYAGGSLFTSPHVSDLIGISICFA</sequence>
<evidence type="ECO:0000313" key="5">
    <source>
        <dbReference type="Proteomes" id="UP000321891"/>
    </source>
</evidence>
<accession>A0A0D6N6P2</accession>
<gene>
    <name evidence="2" type="ORF">Abci_018_210</name>
    <name evidence="3" type="ORF">ACI01nite_03680</name>
</gene>
<dbReference type="Proteomes" id="UP000321891">
    <property type="component" value="Unassembled WGS sequence"/>
</dbReference>
<feature type="domain" description="Glycosyltransferase 61 catalytic" evidence="1">
    <location>
        <begin position="94"/>
        <end position="274"/>
    </location>
</feature>
<dbReference type="EMBL" id="BJVU01000001">
    <property type="protein sequence ID" value="GEL57766.1"/>
    <property type="molecule type" value="Genomic_DNA"/>
</dbReference>
<dbReference type="EMBL" id="BAMV01000018">
    <property type="protein sequence ID" value="GAN61340.1"/>
    <property type="molecule type" value="Genomic_DNA"/>
</dbReference>
<evidence type="ECO:0000313" key="3">
    <source>
        <dbReference type="EMBL" id="GEL57766.1"/>
    </source>
</evidence>
<reference evidence="3 5" key="2">
    <citation type="submission" date="2019-07" db="EMBL/GenBank/DDBJ databases">
        <title>Whole genome shotgun sequence of Acetobacter cibinongensis NBRC 16605.</title>
        <authorList>
            <person name="Hosoyama A."/>
            <person name="Uohara A."/>
            <person name="Ohji S."/>
            <person name="Ichikawa N."/>
        </authorList>
    </citation>
    <scope>NUCLEOTIDE SEQUENCE [LARGE SCALE GENOMIC DNA]</scope>
    <source>
        <strain evidence="3 5">NBRC 16605</strain>
    </source>
</reference>
<protein>
    <recommendedName>
        <fullName evidence="1">Glycosyltransferase 61 catalytic domain-containing protein</fullName>
    </recommendedName>
</protein>
<dbReference type="STRING" id="1231339.Abci_018_210"/>
<keyword evidence="5" id="KW-1185">Reference proteome</keyword>
<organism evidence="2 4">
    <name type="scientific">Acetobacter cibinongensis</name>
    <dbReference type="NCBI Taxonomy" id="146475"/>
    <lineage>
        <taxon>Bacteria</taxon>
        <taxon>Pseudomonadati</taxon>
        <taxon>Pseudomonadota</taxon>
        <taxon>Alphaproteobacteria</taxon>
        <taxon>Acetobacterales</taxon>
        <taxon>Acetobacteraceae</taxon>
        <taxon>Acetobacter</taxon>
    </lineage>
</organism>
<proteinExistence type="predicted"/>
<dbReference type="AlphaFoldDB" id="A0A0D6N6P2"/>
<name>A0A0D6N6P2_9PROT</name>
<evidence type="ECO:0000259" key="1">
    <source>
        <dbReference type="Pfam" id="PF04577"/>
    </source>
</evidence>
<evidence type="ECO:0000313" key="4">
    <source>
        <dbReference type="Proteomes" id="UP000032671"/>
    </source>
</evidence>
<comment type="caution">
    <text evidence="2">The sequence shown here is derived from an EMBL/GenBank/DDBJ whole genome shotgun (WGS) entry which is preliminary data.</text>
</comment>
<dbReference type="InterPro" id="IPR049625">
    <property type="entry name" value="Glyco_transf_61_cat"/>
</dbReference>
<dbReference type="Pfam" id="PF04577">
    <property type="entry name" value="Glyco_transf_61"/>
    <property type="match status" value="1"/>
</dbReference>
<evidence type="ECO:0000313" key="2">
    <source>
        <dbReference type="EMBL" id="GAN61340.1"/>
    </source>
</evidence>
<dbReference type="GO" id="GO:0016757">
    <property type="term" value="F:glycosyltransferase activity"/>
    <property type="evidence" value="ECO:0007669"/>
    <property type="project" value="InterPro"/>
</dbReference>
<reference evidence="2 4" key="1">
    <citation type="submission" date="2012-11" db="EMBL/GenBank/DDBJ databases">
        <title>Whole genome sequence of Acetobacter cibinongensis 4H-1.</title>
        <authorList>
            <person name="Azuma Y."/>
            <person name="Higashiura N."/>
            <person name="Hirakawa H."/>
            <person name="Matsushita K."/>
        </authorList>
    </citation>
    <scope>NUCLEOTIDE SEQUENCE [LARGE SCALE GENOMIC DNA]</scope>
    <source>
        <strain evidence="2 4">4H-1</strain>
    </source>
</reference>